<organism evidence="3 4">
    <name type="scientific">Maribacter polysiphoniae</name>
    <dbReference type="NCBI Taxonomy" id="429344"/>
    <lineage>
        <taxon>Bacteria</taxon>
        <taxon>Pseudomonadati</taxon>
        <taxon>Bacteroidota</taxon>
        <taxon>Flavobacteriia</taxon>
        <taxon>Flavobacteriales</taxon>
        <taxon>Flavobacteriaceae</taxon>
        <taxon>Maribacter</taxon>
    </lineage>
</organism>
<dbReference type="PROSITE" id="PS51257">
    <property type="entry name" value="PROKAR_LIPOPROTEIN"/>
    <property type="match status" value="1"/>
</dbReference>
<evidence type="ECO:0000256" key="1">
    <source>
        <dbReference type="SAM" id="SignalP"/>
    </source>
</evidence>
<evidence type="ECO:0000313" key="3">
    <source>
        <dbReference type="EMBL" id="PWK25757.1"/>
    </source>
</evidence>
<sequence>MTLKIEHSPFLVAICLLLSLAACTSNKTVVSPSPNVNNALTQTFKKSGGSSGMEQIDDCSYLAVYDLKKNAEDVRLGLIKVNDESLTVSPIPIHGWDKDGISNDLESICAIPGKDNEYLIAESGNWQGELGRIFHIRVDTSKLDARVLGTVKIPMHYRNDFDVTGDQYEAIMCLPYDKNNRIVILGERGGSKNNPNGLVRWGILNIQEHTFEMSNEGITGIPVNAPGHWTNKATKRSITDFHLDQEGVIWAAASEDPGDTGPFYSIIYKLGKINPLDREKPFTIFKEINMAKEVNGFKIEALSGPCKNILGTHSFGTEDEIYGGVWRPIHIE</sequence>
<dbReference type="EMBL" id="JACWLN010000002">
    <property type="protein sequence ID" value="MBD1260295.1"/>
    <property type="molecule type" value="Genomic_DNA"/>
</dbReference>
<gene>
    <name evidence="2" type="ORF">HZY62_06835</name>
    <name evidence="3" type="ORF">LX92_00500</name>
</gene>
<dbReference type="Proteomes" id="UP000651837">
    <property type="component" value="Unassembled WGS sequence"/>
</dbReference>
<reference evidence="3 4" key="1">
    <citation type="submission" date="2018-05" db="EMBL/GenBank/DDBJ databases">
        <title>Genomic Encyclopedia of Archaeal and Bacterial Type Strains, Phase II (KMG-II): from individual species to whole genera.</title>
        <authorList>
            <person name="Goeker M."/>
        </authorList>
    </citation>
    <scope>NUCLEOTIDE SEQUENCE [LARGE SCALE GENOMIC DNA]</scope>
    <source>
        <strain evidence="3 4">DSM 23514</strain>
    </source>
</reference>
<protein>
    <submittedName>
        <fullName evidence="3">Uncharacterized protein</fullName>
    </submittedName>
</protein>
<proteinExistence type="predicted"/>
<dbReference type="Proteomes" id="UP000245667">
    <property type="component" value="Unassembled WGS sequence"/>
</dbReference>
<keyword evidence="5" id="KW-1185">Reference proteome</keyword>
<evidence type="ECO:0000313" key="5">
    <source>
        <dbReference type="Proteomes" id="UP000651837"/>
    </source>
</evidence>
<comment type="caution">
    <text evidence="3">The sequence shown here is derived from an EMBL/GenBank/DDBJ whole genome shotgun (WGS) entry which is preliminary data.</text>
</comment>
<feature type="chain" id="PRO_5016233263" evidence="1">
    <location>
        <begin position="25"/>
        <end position="332"/>
    </location>
</feature>
<dbReference type="OrthoDB" id="452682at2"/>
<accession>A0A316E503</accession>
<dbReference type="EMBL" id="QGGQ01000001">
    <property type="protein sequence ID" value="PWK25757.1"/>
    <property type="molecule type" value="Genomic_DNA"/>
</dbReference>
<feature type="signal peptide" evidence="1">
    <location>
        <begin position="1"/>
        <end position="24"/>
    </location>
</feature>
<reference evidence="2 5" key="2">
    <citation type="submission" date="2020-07" db="EMBL/GenBank/DDBJ databases">
        <title>The draft genome sequence of Maribacter polysiphoniae KCTC 22021.</title>
        <authorList>
            <person name="Mu L."/>
        </authorList>
    </citation>
    <scope>NUCLEOTIDE SEQUENCE [LARGE SCALE GENOMIC DNA]</scope>
    <source>
        <strain evidence="2 5">KCTC 22021</strain>
    </source>
</reference>
<name>A0A316E503_9FLAO</name>
<dbReference type="RefSeq" id="WP_109648681.1">
    <property type="nucleotide sequence ID" value="NZ_JACWLN010000002.1"/>
</dbReference>
<evidence type="ECO:0000313" key="2">
    <source>
        <dbReference type="EMBL" id="MBD1260295.1"/>
    </source>
</evidence>
<dbReference type="AlphaFoldDB" id="A0A316E503"/>
<evidence type="ECO:0000313" key="4">
    <source>
        <dbReference type="Proteomes" id="UP000245667"/>
    </source>
</evidence>
<keyword evidence="1" id="KW-0732">Signal</keyword>